<sequence length="143" mass="16583">MVNVTSLTRPLNRMKETPLTLPLPSLIHRIGGERVKQAKALALEFHCELKRVRRSRHWQLIGLPDGLIQFHEAIQQQEDESFGYLVKKLEESLRDLNVPRESVEAKLERIITEQPNVTLTELMRLTDCSMSQARRARFDAEIL</sequence>
<organism evidence="1 2">
    <name type="scientific">Vibrio amylolyticus</name>
    <dbReference type="NCBI Taxonomy" id="2847292"/>
    <lineage>
        <taxon>Bacteria</taxon>
        <taxon>Pseudomonadati</taxon>
        <taxon>Pseudomonadota</taxon>
        <taxon>Gammaproteobacteria</taxon>
        <taxon>Vibrionales</taxon>
        <taxon>Vibrionaceae</taxon>
        <taxon>Vibrio</taxon>
    </lineage>
</organism>
<evidence type="ECO:0000313" key="1">
    <source>
        <dbReference type="EMBL" id="MCK6264522.1"/>
    </source>
</evidence>
<dbReference type="EMBL" id="JAJHVV010000009">
    <property type="protein sequence ID" value="MCK6264522.1"/>
    <property type="molecule type" value="Genomic_DNA"/>
</dbReference>
<accession>A0A9X1XJR4</accession>
<dbReference type="RefSeq" id="WP_248009609.1">
    <property type="nucleotide sequence ID" value="NZ_JAJHVV010000009.1"/>
</dbReference>
<dbReference type="InterPro" id="IPR022253">
    <property type="entry name" value="Ribosome_recyc_fac_bac"/>
</dbReference>
<keyword evidence="2" id="KW-1185">Reference proteome</keyword>
<comment type="caution">
    <text evidence="1">The sequence shown here is derived from an EMBL/GenBank/DDBJ whole genome shotgun (WGS) entry which is preliminary data.</text>
</comment>
<evidence type="ECO:0000313" key="2">
    <source>
        <dbReference type="Proteomes" id="UP001139559"/>
    </source>
</evidence>
<reference evidence="1" key="1">
    <citation type="submission" date="2021-11" db="EMBL/GenBank/DDBJ databases">
        <title>Vibrio ZSDE26 sp. nov. and Vibrio ZSDZ34 sp. nov., isolated from coastal seawater in Qingdao.</title>
        <authorList>
            <person name="Zhang P."/>
        </authorList>
    </citation>
    <scope>NUCLEOTIDE SEQUENCE</scope>
    <source>
        <strain evidence="1">ZSDE26</strain>
    </source>
</reference>
<proteinExistence type="predicted"/>
<name>A0A9X1XJR4_9VIBR</name>
<gene>
    <name evidence="1" type="ORF">KP803_14675</name>
</gene>
<dbReference type="Pfam" id="PF12614">
    <property type="entry name" value="RRF_GI"/>
    <property type="match status" value="1"/>
</dbReference>
<protein>
    <submittedName>
        <fullName evidence="1">Ribosome recycling factor family protein</fullName>
    </submittedName>
</protein>
<dbReference type="AlphaFoldDB" id="A0A9X1XJR4"/>
<dbReference type="Proteomes" id="UP001139559">
    <property type="component" value="Unassembled WGS sequence"/>
</dbReference>